<keyword evidence="1" id="KW-0808">Transferase</keyword>
<dbReference type="GO" id="GO:0000155">
    <property type="term" value="F:phosphorelay sensor kinase activity"/>
    <property type="evidence" value="ECO:0007669"/>
    <property type="project" value="InterPro"/>
</dbReference>
<keyword evidence="8" id="KW-1185">Reference proteome</keyword>
<dbReference type="PANTHER" id="PTHR24421:SF61">
    <property type="entry name" value="OXYGEN SENSOR HISTIDINE KINASE NREB"/>
    <property type="match status" value="1"/>
</dbReference>
<dbReference type="Gene3D" id="1.25.40.10">
    <property type="entry name" value="Tetratricopeptide repeat domain"/>
    <property type="match status" value="2"/>
</dbReference>
<dbReference type="PROSITE" id="PS50293">
    <property type="entry name" value="TPR_REGION"/>
    <property type="match status" value="1"/>
</dbReference>
<evidence type="ECO:0000256" key="4">
    <source>
        <dbReference type="PROSITE-ProRule" id="PRU00339"/>
    </source>
</evidence>
<dbReference type="PROSITE" id="PS50005">
    <property type="entry name" value="TPR"/>
    <property type="match status" value="2"/>
</dbReference>
<dbReference type="PANTHER" id="PTHR24421">
    <property type="entry name" value="NITRATE/NITRITE SENSOR PROTEIN NARX-RELATED"/>
    <property type="match status" value="1"/>
</dbReference>
<dbReference type="InterPro" id="IPR050482">
    <property type="entry name" value="Sensor_HK_TwoCompSys"/>
</dbReference>
<keyword evidence="3" id="KW-0902">Two-component regulatory system</keyword>
<dbReference type="CDD" id="cd16917">
    <property type="entry name" value="HATPase_UhpB-NarQ-NarX-like"/>
    <property type="match status" value="1"/>
</dbReference>
<dbReference type="SUPFAM" id="SSF48452">
    <property type="entry name" value="TPR-like"/>
    <property type="match status" value="2"/>
</dbReference>
<keyword evidence="2 7" id="KW-0418">Kinase</keyword>
<dbReference type="GO" id="GO:0046983">
    <property type="term" value="F:protein dimerization activity"/>
    <property type="evidence" value="ECO:0007669"/>
    <property type="project" value="InterPro"/>
</dbReference>
<evidence type="ECO:0000259" key="6">
    <source>
        <dbReference type="Pfam" id="PF07730"/>
    </source>
</evidence>
<dbReference type="Pfam" id="PF13424">
    <property type="entry name" value="TPR_12"/>
    <property type="match status" value="2"/>
</dbReference>
<feature type="repeat" description="TPR" evidence="4">
    <location>
        <begin position="234"/>
        <end position="267"/>
    </location>
</feature>
<keyword evidence="4" id="KW-0802">TPR repeat</keyword>
<dbReference type="RefSeq" id="WP_131959221.1">
    <property type="nucleotide sequence ID" value="NZ_SMFL01000005.1"/>
</dbReference>
<dbReference type="Gene3D" id="1.20.5.1930">
    <property type="match status" value="1"/>
</dbReference>
<dbReference type="GO" id="GO:0016020">
    <property type="term" value="C:membrane"/>
    <property type="evidence" value="ECO:0007669"/>
    <property type="project" value="InterPro"/>
</dbReference>
<dbReference type="Gene3D" id="3.30.565.10">
    <property type="entry name" value="Histidine kinase-like ATPase, C-terminal domain"/>
    <property type="match status" value="1"/>
</dbReference>
<evidence type="ECO:0000313" key="7">
    <source>
        <dbReference type="EMBL" id="TDE14638.1"/>
    </source>
</evidence>
<evidence type="ECO:0000256" key="2">
    <source>
        <dbReference type="ARBA" id="ARBA00022777"/>
    </source>
</evidence>
<proteinExistence type="predicted"/>
<evidence type="ECO:0000256" key="3">
    <source>
        <dbReference type="ARBA" id="ARBA00023012"/>
    </source>
</evidence>
<evidence type="ECO:0000256" key="5">
    <source>
        <dbReference type="SAM" id="SignalP"/>
    </source>
</evidence>
<reference evidence="7 8" key="1">
    <citation type="submission" date="2019-03" db="EMBL/GenBank/DDBJ databases">
        <title>Dyadobacter AR-3-6 sp. nov., isolated from arctic soil.</title>
        <authorList>
            <person name="Chaudhary D.K."/>
        </authorList>
    </citation>
    <scope>NUCLEOTIDE SEQUENCE [LARGE SCALE GENOMIC DNA]</scope>
    <source>
        <strain evidence="7 8">AR-3-6</strain>
    </source>
</reference>
<dbReference type="Proteomes" id="UP000294850">
    <property type="component" value="Unassembled WGS sequence"/>
</dbReference>
<dbReference type="SMART" id="SM00028">
    <property type="entry name" value="TPR"/>
    <property type="match status" value="6"/>
</dbReference>
<gene>
    <name evidence="7" type="ORF">E0F88_15715</name>
</gene>
<feature type="signal peptide" evidence="5">
    <location>
        <begin position="1"/>
        <end position="18"/>
    </location>
</feature>
<dbReference type="SUPFAM" id="SSF81901">
    <property type="entry name" value="HCP-like"/>
    <property type="match status" value="1"/>
</dbReference>
<evidence type="ECO:0000256" key="1">
    <source>
        <dbReference type="ARBA" id="ARBA00022679"/>
    </source>
</evidence>
<dbReference type="EMBL" id="SMFL01000005">
    <property type="protein sequence ID" value="TDE14638.1"/>
    <property type="molecule type" value="Genomic_DNA"/>
</dbReference>
<dbReference type="Pfam" id="PF07730">
    <property type="entry name" value="HisKA_3"/>
    <property type="match status" value="1"/>
</dbReference>
<comment type="caution">
    <text evidence="7">The sequence shown here is derived from an EMBL/GenBank/DDBJ whole genome shotgun (WGS) entry which is preliminary data.</text>
</comment>
<dbReference type="SUPFAM" id="SSF55874">
    <property type="entry name" value="ATPase domain of HSP90 chaperone/DNA topoisomerase II/histidine kinase"/>
    <property type="match status" value="1"/>
</dbReference>
<organism evidence="7 8">
    <name type="scientific">Dyadobacter psychrotolerans</name>
    <dbReference type="NCBI Taxonomy" id="2541721"/>
    <lineage>
        <taxon>Bacteria</taxon>
        <taxon>Pseudomonadati</taxon>
        <taxon>Bacteroidota</taxon>
        <taxon>Cytophagia</taxon>
        <taxon>Cytophagales</taxon>
        <taxon>Spirosomataceae</taxon>
        <taxon>Dyadobacter</taxon>
    </lineage>
</organism>
<sequence length="726" mass="81694">MKLKLLLAALLHVLYIYANEAFSQAAKSRLSFKAQKLITLSEGFIKRNEYDSASFRLKEALQLSIKADSHYDMAVAYDKLADLSQSMGKSNEMNKFDSLAFPVVRQLKDSSLLVNIYNRKGIYAIERGKNHDADIFFKTALALGLQKQASEKTGEVYSNLGSMYLAKGEKDKALENFLKALTLFERNNAEQGMGETYSNISSLFYLLGKVDDAIQYQQKSITIRKKLDDKKGLAVTNINIGQLYILKGSLELALNHLQQALRYAEQVKNPKLIASAYSALSVYYSKTKNYSEALSWQTKGIALFEEINDKQMLSRLYVSAGNLASVANDSLKSVLYYKKGLNLARSLDNKENIANAYEKLSAFYFARNHFEQAHLYYKQFITYRDSISEKSNLAKITEIRTLYETEKKDGEISRLNVLQKLKQLQIEKQNVIIAGNVLEAKQKQAEIELLSTEKQLKDDALEKQNLLTKNREQQLALSEKEALLMDTQLLNQKIVRNLLLTGLVLTLVTGLTWLNRFKLKRKIQQQADLLAIRNSISKNLHDEIGSTLTSINILSNVSQKTLLNNPVHAGEMLGKISTQSKTVQEKMSDIVWAIRPENEKMESLVARIREYASQTLEVLDIDIKIALGDELIDQELPIQARKELLLICKEAISNIARHAGASTVTMEFVRHNEALQLEIKDNGKWKGGGTGTGTKSMRDRAQQLGGDLSVVPGDSGTLVHLLIPLT</sequence>
<dbReference type="InterPro" id="IPR036890">
    <property type="entry name" value="HATPase_C_sf"/>
</dbReference>
<name>A0A4V2Z400_9BACT</name>
<dbReference type="InterPro" id="IPR011712">
    <property type="entry name" value="Sig_transdc_His_kin_sub3_dim/P"/>
</dbReference>
<dbReference type="OrthoDB" id="1523646at2"/>
<evidence type="ECO:0000313" key="8">
    <source>
        <dbReference type="Proteomes" id="UP000294850"/>
    </source>
</evidence>
<feature type="chain" id="PRO_5020807209" evidence="5">
    <location>
        <begin position="19"/>
        <end position="726"/>
    </location>
</feature>
<feature type="repeat" description="TPR" evidence="4">
    <location>
        <begin position="154"/>
        <end position="187"/>
    </location>
</feature>
<dbReference type="Pfam" id="PF13374">
    <property type="entry name" value="TPR_10"/>
    <property type="match status" value="1"/>
</dbReference>
<accession>A0A4V2Z400</accession>
<dbReference type="AlphaFoldDB" id="A0A4V2Z400"/>
<keyword evidence="5" id="KW-0732">Signal</keyword>
<protein>
    <submittedName>
        <fullName evidence="7">Tetratricopeptide repeat-containing sensor histidine kinase</fullName>
    </submittedName>
</protein>
<feature type="domain" description="Signal transduction histidine kinase subgroup 3 dimerisation and phosphoacceptor" evidence="6">
    <location>
        <begin position="533"/>
        <end position="598"/>
    </location>
</feature>
<dbReference type="InterPro" id="IPR019734">
    <property type="entry name" value="TPR_rpt"/>
</dbReference>
<dbReference type="InterPro" id="IPR011990">
    <property type="entry name" value="TPR-like_helical_dom_sf"/>
</dbReference>